<evidence type="ECO:0000313" key="11">
    <source>
        <dbReference type="EMBL" id="CEQ38762.1"/>
    </source>
</evidence>
<evidence type="ECO:0000256" key="7">
    <source>
        <dbReference type="ARBA" id="ARBA00023128"/>
    </source>
</evidence>
<evidence type="ECO:0000256" key="10">
    <source>
        <dbReference type="SAM" id="MobiDB-lite"/>
    </source>
</evidence>
<proteinExistence type="inferred from homology"/>
<organism evidence="11 12">
    <name type="scientific">Sporidiobolus salmonicolor</name>
    <name type="common">Yeast-like fungus</name>
    <name type="synonym">Sporobolomyces salmonicolor</name>
    <dbReference type="NCBI Taxonomy" id="5005"/>
    <lineage>
        <taxon>Eukaryota</taxon>
        <taxon>Fungi</taxon>
        <taxon>Dikarya</taxon>
        <taxon>Basidiomycota</taxon>
        <taxon>Pucciniomycotina</taxon>
        <taxon>Microbotryomycetes</taxon>
        <taxon>Sporidiobolales</taxon>
        <taxon>Sporidiobolaceae</taxon>
        <taxon>Sporobolomyces</taxon>
    </lineage>
</organism>
<dbReference type="GO" id="GO:0003697">
    <property type="term" value="F:single-stranded DNA binding"/>
    <property type="evidence" value="ECO:0007669"/>
    <property type="project" value="InterPro"/>
</dbReference>
<evidence type="ECO:0000256" key="1">
    <source>
        <dbReference type="ARBA" id="ARBA00004436"/>
    </source>
</evidence>
<evidence type="ECO:0000256" key="9">
    <source>
        <dbReference type="ARBA" id="ARBA00023271"/>
    </source>
</evidence>
<dbReference type="GO" id="GO:0036297">
    <property type="term" value="P:interstrand cross-link repair"/>
    <property type="evidence" value="ECO:0007669"/>
    <property type="project" value="TreeGrafter"/>
</dbReference>
<dbReference type="PANTHER" id="PTHR31404:SF0">
    <property type="entry name" value="MITOCHONDRIAL GENOME MAINTENANCE PROTEIN MGM101"/>
    <property type="match status" value="1"/>
</dbReference>
<accession>A0A0D6EFI0</accession>
<dbReference type="GO" id="GO:0000262">
    <property type="term" value="C:mitochondrial chromosome"/>
    <property type="evidence" value="ECO:0007669"/>
    <property type="project" value="InterPro"/>
</dbReference>
<feature type="compositionally biased region" description="Low complexity" evidence="10">
    <location>
        <begin position="32"/>
        <end position="76"/>
    </location>
</feature>
<evidence type="ECO:0000313" key="12">
    <source>
        <dbReference type="Proteomes" id="UP000243876"/>
    </source>
</evidence>
<dbReference type="AlphaFoldDB" id="A0A0D6EFI0"/>
<keyword evidence="5" id="KW-0809">Transit peptide</keyword>
<evidence type="ECO:0000256" key="2">
    <source>
        <dbReference type="ARBA" id="ARBA00007053"/>
    </source>
</evidence>
<dbReference type="InterPro" id="IPR009446">
    <property type="entry name" value="Mgm101"/>
</dbReference>
<feature type="region of interest" description="Disordered" evidence="10">
    <location>
        <begin position="17"/>
        <end position="82"/>
    </location>
</feature>
<dbReference type="PANTHER" id="PTHR31404">
    <property type="entry name" value="MITOCHONDRIAL GENOME MAINTENANCE PROTEIN MGM101"/>
    <property type="match status" value="1"/>
</dbReference>
<keyword evidence="8" id="KW-0234">DNA repair</keyword>
<gene>
    <name evidence="11" type="primary">SPOSA6832_00213</name>
</gene>
<keyword evidence="7" id="KW-0496">Mitochondrion</keyword>
<protein>
    <recommendedName>
        <fullName evidence="3">Mitochondrial genome maintenance protein MGM101</fullName>
    </recommendedName>
</protein>
<evidence type="ECO:0000256" key="6">
    <source>
        <dbReference type="ARBA" id="ARBA00023125"/>
    </source>
</evidence>
<sequence length="284" mass="30689">MLSRTPRSLLALPKRVRSVTTAPPAKRTFNYTPRPRTAPAQASAATTPATSPASSPAASTQAIGSSTVAPSPASVADESASLEATVDATESLASALAAPLGSGSPAENEIDWTTSWNGLSAAPFTPRQAEILMRPLEAHEIEIKPDGLLYLPEILYRRILNQAFGPGGWGMVPRGEMTVLNKMVTREWGLLAGGRLVSVARGEQTFFDPSGMPTASEGCKSNALMRCCKDLGIASELWDPSFIRAFKAAHCVEGWTEHVATKKRQKRWRKKDNKFEYPYVEAKF</sequence>
<comment type="subcellular location">
    <subcellularLocation>
        <location evidence="1">Mitochondrion matrix</location>
        <location evidence="1">Mitochondrion nucleoid</location>
    </subcellularLocation>
</comment>
<keyword evidence="9" id="KW-1135">Mitochondrion nucleoid</keyword>
<keyword evidence="6" id="KW-0238">DNA-binding</keyword>
<evidence type="ECO:0000256" key="8">
    <source>
        <dbReference type="ARBA" id="ARBA00023204"/>
    </source>
</evidence>
<evidence type="ECO:0000256" key="4">
    <source>
        <dbReference type="ARBA" id="ARBA00022763"/>
    </source>
</evidence>
<keyword evidence="4" id="KW-0227">DNA damage</keyword>
<comment type="similarity">
    <text evidence="2">Belongs to the MGM101 family.</text>
</comment>
<dbReference type="Pfam" id="PF06420">
    <property type="entry name" value="Mgm101p"/>
    <property type="match status" value="1"/>
</dbReference>
<dbReference type="Proteomes" id="UP000243876">
    <property type="component" value="Unassembled WGS sequence"/>
</dbReference>
<name>A0A0D6EFI0_SPOSA</name>
<evidence type="ECO:0000256" key="5">
    <source>
        <dbReference type="ARBA" id="ARBA00022946"/>
    </source>
</evidence>
<dbReference type="GO" id="GO:0000725">
    <property type="term" value="P:recombinational repair"/>
    <property type="evidence" value="ECO:0007669"/>
    <property type="project" value="TreeGrafter"/>
</dbReference>
<dbReference type="OrthoDB" id="17164at2759"/>
<keyword evidence="12" id="KW-1185">Reference proteome</keyword>
<dbReference type="EMBL" id="CENE01000001">
    <property type="protein sequence ID" value="CEQ38762.1"/>
    <property type="molecule type" value="Genomic_DNA"/>
</dbReference>
<evidence type="ECO:0000256" key="3">
    <source>
        <dbReference type="ARBA" id="ARBA00013628"/>
    </source>
</evidence>
<reference evidence="12" key="1">
    <citation type="submission" date="2015-02" db="EMBL/GenBank/DDBJ databases">
        <authorList>
            <person name="Gon?alves P."/>
        </authorList>
    </citation>
    <scope>NUCLEOTIDE SEQUENCE [LARGE SCALE GENOMIC DNA]</scope>
</reference>